<dbReference type="AlphaFoldDB" id="A0A2S0WQ95"/>
<dbReference type="Gene3D" id="1.20.120.20">
    <property type="entry name" value="Apolipoprotein"/>
    <property type="match status" value="1"/>
</dbReference>
<sequence length="182" mass="18543">MGKEPEVIEHDIESSREDLSRNFDALADRVSPGRVVGRRVDSVKGRIAGAKDSVMGSASSMSDASGSAVGSLSDTAGAVSRRAEGNPLAAGLIAFGAGWLVSSLMPASNAEARLAGQAIDTAKEQGQPLVDHAKSVAQEVGDDLKGKAAEAASDVKDTATESAQHVKDEGQSAAEGVRNDVS</sequence>
<accession>A0A2S0WQ95</accession>
<dbReference type="Proteomes" id="UP000244384">
    <property type="component" value="Chromosome"/>
</dbReference>
<dbReference type="KEGG" id="aez:C3E78_15265"/>
<reference evidence="3" key="1">
    <citation type="submission" date="2018-01" db="EMBL/GenBank/DDBJ databases">
        <authorList>
            <person name="Li J."/>
        </authorList>
    </citation>
    <scope>NUCLEOTIDE SEQUENCE [LARGE SCALE GENOMIC DNA]</scope>
    <source>
        <strain evidence="3">592</strain>
    </source>
</reference>
<feature type="compositionally biased region" description="Basic and acidic residues" evidence="1">
    <location>
        <begin position="144"/>
        <end position="170"/>
    </location>
</feature>
<feature type="region of interest" description="Disordered" evidence="1">
    <location>
        <begin position="144"/>
        <end position="182"/>
    </location>
</feature>
<dbReference type="InterPro" id="IPR022062">
    <property type="entry name" value="DUF3618"/>
</dbReference>
<protein>
    <submittedName>
        <fullName evidence="2">Uncharacterized protein</fullName>
    </submittedName>
</protein>
<dbReference type="OrthoDB" id="3218417at2"/>
<organism evidence="2 3">
    <name type="scientific">Aeromicrobium chenweiae</name>
    <dbReference type="NCBI Taxonomy" id="2079793"/>
    <lineage>
        <taxon>Bacteria</taxon>
        <taxon>Bacillati</taxon>
        <taxon>Actinomycetota</taxon>
        <taxon>Actinomycetes</taxon>
        <taxon>Propionibacteriales</taxon>
        <taxon>Nocardioidaceae</taxon>
        <taxon>Aeromicrobium</taxon>
    </lineage>
</organism>
<name>A0A2S0WQ95_9ACTN</name>
<evidence type="ECO:0000256" key="1">
    <source>
        <dbReference type="SAM" id="MobiDB-lite"/>
    </source>
</evidence>
<accession>A0A5F2EXR4</accession>
<evidence type="ECO:0000313" key="2">
    <source>
        <dbReference type="EMBL" id="AWB93460.1"/>
    </source>
</evidence>
<evidence type="ECO:0000313" key="3">
    <source>
        <dbReference type="Proteomes" id="UP000244384"/>
    </source>
</evidence>
<proteinExistence type="predicted"/>
<keyword evidence="3" id="KW-1185">Reference proteome</keyword>
<dbReference type="EMBL" id="CP026952">
    <property type="protein sequence ID" value="AWB93460.1"/>
    <property type="molecule type" value="Genomic_DNA"/>
</dbReference>
<dbReference type="Pfam" id="PF12277">
    <property type="entry name" value="DUF3618"/>
    <property type="match status" value="1"/>
</dbReference>
<gene>
    <name evidence="2" type="ORF">C3E78_15265</name>
</gene>